<accession>A0ABT7EG80</accession>
<dbReference type="InterPro" id="IPR027417">
    <property type="entry name" value="P-loop_NTPase"/>
</dbReference>
<dbReference type="Gene3D" id="3.40.50.300">
    <property type="entry name" value="P-loop containing nucleotide triphosphate hydrolases"/>
    <property type="match status" value="1"/>
</dbReference>
<dbReference type="SUPFAM" id="SSF52540">
    <property type="entry name" value="P-loop containing nucleoside triphosphate hydrolases"/>
    <property type="match status" value="1"/>
</dbReference>
<evidence type="ECO:0008006" key="3">
    <source>
        <dbReference type="Google" id="ProtNLM"/>
    </source>
</evidence>
<dbReference type="EMBL" id="JASJUT010000001">
    <property type="protein sequence ID" value="MDK2594017.1"/>
    <property type="molecule type" value="Genomic_DNA"/>
</dbReference>
<name>A0ABT7EG80_9GAMM</name>
<sequence>MIVTFEGAPAVGKSTIASVLKDEHGCYVVPEVNKLFGKDNRESDLWYYQKQIERWHIASRSANDAMLSILDGDVFQPVWFGLTFPDEHWGCFDTIVSFYRKMLDGKRVSFPTKYVYFHVPEQVRANREFERSSLLGRSSAAIEKKISRFQHFSALQKDYFTGLKEEFPELVLFHESNEISRSIEQILSCDDSHQYKDSDIFDFMIERCRVNTRAKGNS</sequence>
<organism evidence="1 2">
    <name type="scientific">Pseudoalteromonas obscura</name>
    <dbReference type="NCBI Taxonomy" id="3048491"/>
    <lineage>
        <taxon>Bacteria</taxon>
        <taxon>Pseudomonadati</taxon>
        <taxon>Pseudomonadota</taxon>
        <taxon>Gammaproteobacteria</taxon>
        <taxon>Alteromonadales</taxon>
        <taxon>Pseudoalteromonadaceae</taxon>
        <taxon>Pseudoalteromonas</taxon>
    </lineage>
</organism>
<reference evidence="1 2" key="1">
    <citation type="submission" date="2023-05" db="EMBL/GenBank/DDBJ databases">
        <title>Pseudoalteromonas ardens sp. nov., Pseudoalteromonas obscura sp. nov., and Pseudoalteromonas umbrosa sp. nov., isolated from the coral Montipora capitata.</title>
        <authorList>
            <person name="Thomas E.M."/>
            <person name="Smith E.M."/>
            <person name="Papke E."/>
            <person name="Shlafstein M.D."/>
            <person name="Oline D.K."/>
            <person name="Videau P."/>
            <person name="Saw J.H."/>
            <person name="Strangman W.K."/>
            <person name="Ushijima B."/>
        </authorList>
    </citation>
    <scope>NUCLEOTIDE SEQUENCE [LARGE SCALE GENOMIC DNA]</scope>
    <source>
        <strain evidence="1 2">P94</strain>
    </source>
</reference>
<dbReference type="RefSeq" id="WP_284136273.1">
    <property type="nucleotide sequence ID" value="NZ_JASJUT010000001.1"/>
</dbReference>
<evidence type="ECO:0000313" key="2">
    <source>
        <dbReference type="Proteomes" id="UP001231915"/>
    </source>
</evidence>
<proteinExistence type="predicted"/>
<protein>
    <recommendedName>
        <fullName evidence="3">Chloramphenicol acetyltransferase</fullName>
    </recommendedName>
</protein>
<comment type="caution">
    <text evidence="1">The sequence shown here is derived from an EMBL/GenBank/DDBJ whole genome shotgun (WGS) entry which is preliminary data.</text>
</comment>
<gene>
    <name evidence="1" type="ORF">QNM18_02905</name>
</gene>
<evidence type="ECO:0000313" key="1">
    <source>
        <dbReference type="EMBL" id="MDK2594017.1"/>
    </source>
</evidence>
<keyword evidence="2" id="KW-1185">Reference proteome</keyword>
<dbReference type="Proteomes" id="UP001231915">
    <property type="component" value="Unassembled WGS sequence"/>
</dbReference>